<reference evidence="3" key="1">
    <citation type="submission" date="2016-11" db="UniProtKB">
        <authorList>
            <consortium name="WormBaseParasite"/>
        </authorList>
    </citation>
    <scope>IDENTIFICATION</scope>
</reference>
<dbReference type="WBParaSite" id="Hba_05284">
    <property type="protein sequence ID" value="Hba_05284"/>
    <property type="gene ID" value="Hba_05284"/>
</dbReference>
<evidence type="ECO:0000256" key="1">
    <source>
        <dbReference type="SAM" id="Phobius"/>
    </source>
</evidence>
<proteinExistence type="predicted"/>
<keyword evidence="1" id="KW-1133">Transmembrane helix</keyword>
<sequence length="103" mass="12768">MGFGMGCCCLQPSKKIAIKWYYFEMNYLIRCVNYPPHVFFRFDVSHNPFYFLHYHFCFNFFLKIKNLLFLGGPAMLYFLCILKYHNYYIYYLSFFMNQCFFYT</sequence>
<dbReference type="Proteomes" id="UP000095283">
    <property type="component" value="Unplaced"/>
</dbReference>
<keyword evidence="2" id="KW-1185">Reference proteome</keyword>
<name>A0A1I7WJS7_HETBA</name>
<keyword evidence="1" id="KW-0812">Transmembrane</keyword>
<accession>A0A1I7WJS7</accession>
<keyword evidence="1" id="KW-0472">Membrane</keyword>
<protein>
    <submittedName>
        <fullName evidence="3">Uncharacterized protein</fullName>
    </submittedName>
</protein>
<evidence type="ECO:0000313" key="3">
    <source>
        <dbReference type="WBParaSite" id="Hba_05284"/>
    </source>
</evidence>
<organism evidence="2 3">
    <name type="scientific">Heterorhabditis bacteriophora</name>
    <name type="common">Entomopathogenic nematode worm</name>
    <dbReference type="NCBI Taxonomy" id="37862"/>
    <lineage>
        <taxon>Eukaryota</taxon>
        <taxon>Metazoa</taxon>
        <taxon>Ecdysozoa</taxon>
        <taxon>Nematoda</taxon>
        <taxon>Chromadorea</taxon>
        <taxon>Rhabditida</taxon>
        <taxon>Rhabditina</taxon>
        <taxon>Rhabditomorpha</taxon>
        <taxon>Strongyloidea</taxon>
        <taxon>Heterorhabditidae</taxon>
        <taxon>Heterorhabditis</taxon>
    </lineage>
</organism>
<dbReference type="AlphaFoldDB" id="A0A1I7WJS7"/>
<evidence type="ECO:0000313" key="2">
    <source>
        <dbReference type="Proteomes" id="UP000095283"/>
    </source>
</evidence>
<feature type="transmembrane region" description="Helical" evidence="1">
    <location>
        <begin position="67"/>
        <end position="85"/>
    </location>
</feature>